<evidence type="ECO:0000313" key="1">
    <source>
        <dbReference type="EMBL" id="CAH3033886.1"/>
    </source>
</evidence>
<name>A0ABN8MT96_9CNID</name>
<gene>
    <name evidence="1" type="ORF">PLOB_00016140</name>
</gene>
<accession>A0ABN8MT96</accession>
<evidence type="ECO:0000313" key="2">
    <source>
        <dbReference type="Proteomes" id="UP001159405"/>
    </source>
</evidence>
<comment type="caution">
    <text evidence="1">The sequence shown here is derived from an EMBL/GenBank/DDBJ whole genome shotgun (WGS) entry which is preliminary data.</text>
</comment>
<dbReference type="InterPro" id="IPR027417">
    <property type="entry name" value="P-loop_NTPase"/>
</dbReference>
<protein>
    <submittedName>
        <fullName evidence="1">Uncharacterized protein</fullName>
    </submittedName>
</protein>
<reference evidence="1 2" key="1">
    <citation type="submission" date="2022-05" db="EMBL/GenBank/DDBJ databases">
        <authorList>
            <consortium name="Genoscope - CEA"/>
            <person name="William W."/>
        </authorList>
    </citation>
    <scope>NUCLEOTIDE SEQUENCE [LARGE SCALE GENOMIC DNA]</scope>
</reference>
<organism evidence="1 2">
    <name type="scientific">Porites lobata</name>
    <dbReference type="NCBI Taxonomy" id="104759"/>
    <lineage>
        <taxon>Eukaryota</taxon>
        <taxon>Metazoa</taxon>
        <taxon>Cnidaria</taxon>
        <taxon>Anthozoa</taxon>
        <taxon>Hexacorallia</taxon>
        <taxon>Scleractinia</taxon>
        <taxon>Fungiina</taxon>
        <taxon>Poritidae</taxon>
        <taxon>Porites</taxon>
    </lineage>
</organism>
<keyword evidence="2" id="KW-1185">Reference proteome</keyword>
<dbReference type="Gene3D" id="3.40.50.300">
    <property type="entry name" value="P-loop containing nucleotide triphosphate hydrolases"/>
    <property type="match status" value="1"/>
</dbReference>
<dbReference type="Proteomes" id="UP001159405">
    <property type="component" value="Unassembled WGS sequence"/>
</dbReference>
<proteinExistence type="predicted"/>
<dbReference type="EMBL" id="CALNXK010000002">
    <property type="protein sequence ID" value="CAH3033886.1"/>
    <property type="molecule type" value="Genomic_DNA"/>
</dbReference>
<sequence>MKDQVKKSPARLFQETAKHLSLHPRTMMEQENNLMDYVKGNQTEKSIMIVVFPLVSLKKGQVNYLNSKGIKAAYLGEGQ</sequence>